<comment type="caution">
    <text evidence="11">The sequence shown here is derived from an EMBL/GenBank/DDBJ whole genome shotgun (WGS) entry which is preliminary data.</text>
</comment>
<feature type="domain" description="Sushi" evidence="9">
    <location>
        <begin position="565"/>
        <end position="622"/>
    </location>
</feature>
<feature type="disulfide bond" evidence="6">
    <location>
        <begin position="869"/>
        <end position="896"/>
    </location>
</feature>
<feature type="disulfide bond" evidence="6">
    <location>
        <begin position="1365"/>
        <end position="1392"/>
    </location>
</feature>
<evidence type="ECO:0000256" key="6">
    <source>
        <dbReference type="PROSITE-ProRule" id="PRU00302"/>
    </source>
</evidence>
<dbReference type="PROSITE" id="PS50026">
    <property type="entry name" value="EGF_3"/>
    <property type="match status" value="2"/>
</dbReference>
<feature type="disulfide bond" evidence="6">
    <location>
        <begin position="985"/>
        <end position="1012"/>
    </location>
</feature>
<dbReference type="Pfam" id="PF00084">
    <property type="entry name" value="Sushi"/>
    <property type="match status" value="25"/>
</dbReference>
<feature type="disulfide bond" evidence="6">
    <location>
        <begin position="182"/>
        <end position="209"/>
    </location>
</feature>
<feature type="domain" description="Sushi" evidence="9">
    <location>
        <begin position="957"/>
        <end position="1014"/>
    </location>
</feature>
<keyword evidence="2" id="KW-0677">Repeat</keyword>
<feature type="domain" description="Sushi" evidence="9">
    <location>
        <begin position="388"/>
        <end position="445"/>
    </location>
</feature>
<feature type="compositionally biased region" description="Basic residues" evidence="7">
    <location>
        <begin position="1113"/>
        <end position="1133"/>
    </location>
</feature>
<dbReference type="Proteomes" id="UP001497623">
    <property type="component" value="Unassembled WGS sequence"/>
</dbReference>
<feature type="disulfide bond" evidence="6">
    <location>
        <begin position="1596"/>
        <end position="1623"/>
    </location>
</feature>
<feature type="region of interest" description="Disordered" evidence="7">
    <location>
        <begin position="1110"/>
        <end position="1133"/>
    </location>
</feature>
<feature type="disulfide bond" evidence="6">
    <location>
        <begin position="124"/>
        <end position="151"/>
    </location>
</feature>
<dbReference type="PROSITE" id="PS50923">
    <property type="entry name" value="SUSHI"/>
    <property type="match status" value="25"/>
</dbReference>
<dbReference type="SMART" id="SM00494">
    <property type="entry name" value="ChtBD2"/>
    <property type="match status" value="1"/>
</dbReference>
<dbReference type="Gene3D" id="2.10.70.10">
    <property type="entry name" value="Complement Module, domain 1"/>
    <property type="match status" value="25"/>
</dbReference>
<feature type="disulfide bond" evidence="6">
    <location>
        <begin position="298"/>
        <end position="325"/>
    </location>
</feature>
<dbReference type="SUPFAM" id="SSF57535">
    <property type="entry name" value="Complement control module/SCR domain"/>
    <property type="match status" value="25"/>
</dbReference>
<dbReference type="EMBL" id="CAXKWB010028391">
    <property type="protein sequence ID" value="CAL4133700.1"/>
    <property type="molecule type" value="Genomic_DNA"/>
</dbReference>
<feature type="domain" description="Sushi" evidence="9">
    <location>
        <begin position="446"/>
        <end position="503"/>
    </location>
</feature>
<feature type="disulfide bond" evidence="6">
    <location>
        <begin position="1480"/>
        <end position="1507"/>
    </location>
</feature>
<evidence type="ECO:0000256" key="3">
    <source>
        <dbReference type="ARBA" id="ARBA00023157"/>
    </source>
</evidence>
<gene>
    <name evidence="11" type="ORF">MNOR_LOCUS27266</name>
</gene>
<feature type="disulfide bond" evidence="5">
    <location>
        <begin position="1793"/>
        <end position="1802"/>
    </location>
</feature>
<keyword evidence="12" id="KW-1185">Reference proteome</keyword>
<dbReference type="InterPro" id="IPR050350">
    <property type="entry name" value="Compl-Cell_Adhes-Reg"/>
</dbReference>
<feature type="domain" description="Sushi" evidence="9">
    <location>
        <begin position="1626"/>
        <end position="1683"/>
    </location>
</feature>
<dbReference type="Gene3D" id="2.170.140.10">
    <property type="entry name" value="Chitin binding domain"/>
    <property type="match status" value="1"/>
</dbReference>
<dbReference type="PROSITE" id="PS50940">
    <property type="entry name" value="CHIT_BIND_II"/>
    <property type="match status" value="1"/>
</dbReference>
<feature type="domain" description="Sushi" evidence="9">
    <location>
        <begin position="1395"/>
        <end position="1451"/>
    </location>
</feature>
<evidence type="ECO:0000256" key="7">
    <source>
        <dbReference type="SAM" id="MobiDB-lite"/>
    </source>
</evidence>
<feature type="domain" description="Sushi" evidence="9">
    <location>
        <begin position="1211"/>
        <end position="1272"/>
    </location>
</feature>
<feature type="domain" description="Sushi" evidence="9">
    <location>
        <begin position="778"/>
        <end position="838"/>
    </location>
</feature>
<feature type="domain" description="Sushi" evidence="9">
    <location>
        <begin position="683"/>
        <end position="740"/>
    </location>
</feature>
<feature type="domain" description="Sushi" evidence="9">
    <location>
        <begin position="1273"/>
        <end position="1330"/>
    </location>
</feature>
<feature type="disulfide bond" evidence="6">
    <location>
        <begin position="416"/>
        <end position="443"/>
    </location>
</feature>
<feature type="disulfide bond" evidence="6">
    <location>
        <begin position="1243"/>
        <end position="1270"/>
    </location>
</feature>
<feature type="domain" description="Sushi" evidence="9">
    <location>
        <begin position="1510"/>
        <end position="1567"/>
    </location>
</feature>
<feature type="disulfide bond" evidence="6">
    <location>
        <begin position="593"/>
        <end position="620"/>
    </location>
</feature>
<dbReference type="SMART" id="SM00032">
    <property type="entry name" value="CCP"/>
    <property type="match status" value="25"/>
</dbReference>
<evidence type="ECO:0000313" key="11">
    <source>
        <dbReference type="EMBL" id="CAL4133700.1"/>
    </source>
</evidence>
<keyword evidence="4" id="KW-0325">Glycoprotein</keyword>
<feature type="disulfide bond" evidence="6">
    <location>
        <begin position="653"/>
        <end position="680"/>
    </location>
</feature>
<proteinExistence type="predicted"/>
<feature type="domain" description="Sushi" evidence="9">
    <location>
        <begin position="839"/>
        <end position="898"/>
    </location>
</feature>
<evidence type="ECO:0000259" key="9">
    <source>
        <dbReference type="PROSITE" id="PS50923"/>
    </source>
</evidence>
<dbReference type="GO" id="GO:0005576">
    <property type="term" value="C:extracellular region"/>
    <property type="evidence" value="ECO:0007669"/>
    <property type="project" value="InterPro"/>
</dbReference>
<keyword evidence="5" id="KW-0245">EGF-like domain</keyword>
<feature type="domain" description="Sushi" evidence="9">
    <location>
        <begin position="212"/>
        <end position="268"/>
    </location>
</feature>
<dbReference type="InterPro" id="IPR035976">
    <property type="entry name" value="Sushi/SCR/CCP_sf"/>
</dbReference>
<organism evidence="11 12">
    <name type="scientific">Meganyctiphanes norvegica</name>
    <name type="common">Northern krill</name>
    <name type="synonym">Thysanopoda norvegica</name>
    <dbReference type="NCBI Taxonomy" id="48144"/>
    <lineage>
        <taxon>Eukaryota</taxon>
        <taxon>Metazoa</taxon>
        <taxon>Ecdysozoa</taxon>
        <taxon>Arthropoda</taxon>
        <taxon>Crustacea</taxon>
        <taxon>Multicrustacea</taxon>
        <taxon>Malacostraca</taxon>
        <taxon>Eumalacostraca</taxon>
        <taxon>Eucarida</taxon>
        <taxon>Euphausiacea</taxon>
        <taxon>Euphausiidae</taxon>
        <taxon>Meganyctiphanes</taxon>
    </lineage>
</organism>
<dbReference type="InterPro" id="IPR000436">
    <property type="entry name" value="Sushi_SCR_CCP_dom"/>
</dbReference>
<feature type="domain" description="Sushi" evidence="9">
    <location>
        <begin position="623"/>
        <end position="682"/>
    </location>
</feature>
<protein>
    <recommendedName>
        <fullName evidence="13">Sushi, von Willebrand factor type A, EGF and pentraxin domain-containing protein 1</fullName>
    </recommendedName>
</protein>
<dbReference type="Gene3D" id="2.10.25.10">
    <property type="entry name" value="Laminin"/>
    <property type="match status" value="2"/>
</dbReference>
<feature type="domain" description="Sushi" evidence="9">
    <location>
        <begin position="899"/>
        <end position="956"/>
    </location>
</feature>
<feature type="domain" description="Sushi" evidence="9">
    <location>
        <begin position="1684"/>
        <end position="1741"/>
    </location>
</feature>
<evidence type="ECO:0000256" key="1">
    <source>
        <dbReference type="ARBA" id="ARBA00022659"/>
    </source>
</evidence>
<feature type="disulfide bond" evidence="6">
    <location>
        <begin position="506"/>
        <end position="549"/>
    </location>
</feature>
<dbReference type="SUPFAM" id="SSF57625">
    <property type="entry name" value="Invertebrate chitin-binding proteins"/>
    <property type="match status" value="1"/>
</dbReference>
<feature type="domain" description="Sushi" evidence="9">
    <location>
        <begin position="269"/>
        <end position="327"/>
    </location>
</feature>
<sequence length="1875" mass="205759">MGQESQDYEWGGGQTMGQESQDYGWGGQTMGNGFEFGQEMGQEAGDYEDFGQGEFDFGQESGGFDFEQEAQDTDDIPDFLKPAFDTDSLNSGSLTLEEYEIKRKEAESIVLTDAVYGIKVEYTCKPGYKLIGEEQSTCTETGDWSNPQPLCYEQFCVDLGTIENGWMVYQGSGVNSRVEYNCNAGYEIHGEFERICQQDKSWTNEAPTCELVDCGEPEKIANGTVEYTSTIYGGEATYDCNDGFVLEGSVDRHCSIMGWNNTLARCVSIVCPTPNTIENGYIEYDGELEVTSIVKYECKECFDLDGPESRTCLVDGTWTLDDPFCNIKLCDPVPDFFENGKIIGNDNSCDSKIEYECNPGYKLKGKRVATCKDNKRWSHRYPPVCEPISCGVPDDLPNGRYSGSSFSFTDKLIYECNSCFTLSGPSIRVCQSDGTWSEESPVCKEITCRKPPLPTNGKVRLSGMDCGDDAKVVCDPGYRLDGAQFLKCGTDGNWDNEIPFCWPVICPTAPHPEYAFFNSTEINFEAFSVLKYECEVGYYTTLNDTRLFCSADGDWEGTVISCYPVNCGAPATLTNGRIIGGTYTFEGIVNFECEDGYELLGDPKAECLADGMWSNNVTTCSQILCPAPMQLTNGKIITSDPDNSYGASIQYQCNVGHIMSGDSILTCDENGQWQGTKPSCQPVTCPEPYEVFASTRKGVNYEFNNSLVYNCDTGYQLVGSESIICQADGTWSDDFPFCDLILCLPIAPIYHGSWEQVNIHGIPMKTEPDQNGKYVGHTKVSKSAKIMEQIIDEFPEEFDHKYGDMVRFSCDKGYELSSEELSTCTEVGWSIAAPRCDPVRCPIPIPIQHGSVKGSEDRYDYGTTITYECKDGYDLIGESTRTCTENKTYSGEAPFCKIKNCPIPEVLENGQTIGSNYTYKSILSYACIAGFKLEGIDSRTCESNGMWSAEMPVCIEIFCSLPSEVSNGVMDYNSLKVGSTARYTCLEGFRMEGLSVLNCLDDGDWDASVPSCVQVDCGPAPNNDQLVLSGEHTIYNSKVMYSCERGFRLVGPQSSTCLQSGIWSRGAPTCELVSCPQPPRLNHGTFVKKEGRYTIVEVIRPERLVILPTQSSKGHKGGKGRKGAKGAKGKTKNRPVPEKLIQAPKCIKCNWPLGQQYHPHPSDCTKFIHCSPLGPIEKDCAAGTRFDINLSICNHAATTPCNIGDYDTIDGYCGSASKESPILDNIISNVTSYVVDDEITWSCNEGYFLEGTATSNCTQEGTWSSSPPRCRRVSCGVPELPDYSVVNGGDFLYGGNITYKCRDGYNLQGEAVLTCAANGTWSPYYPKCVPVTCGPPSLPSHVTAAYVIPEHGIKNAFGTSVTFNCVEGYEIMGGKYQICENEGLWVGSEPKCVERLCGLAPVVNNSIVHKNDSVRPQTARYTCLPGYEFIGKDTITCQLGKWTNANFTCTPLNCYEPTIPRMGKITAKSFTFSSIANYSCIYGYTLHGNPSVECGLDGSWIGDIPECLPVDCGEPEVPENGNVESDHTDLNASALYYCNQGYQIYGNDTRVCSGDGKWSGDFPQCLKKDCGELQPPQNGYVLGVGTVYGDRVKFVCESGYELDGADGASCLNTGNWSAEVPLCQSVSCGPPIFPPNTQEQNASFVYPERLVLRCLDGHIPRGDLSTTCGADGKWTRVQGQCSKLSCGRPKLNNDGSIIIGRSFYYNDRVIFRCPPGKKLNGSPVVSCTGDGEWSSIPSCTGTCGKKCLNGGVCLTRNKCACPPGFVGDRCQRALCPFSCKNGGVCTGPHRCTCLPGYRGRRCQRPVCEQGCGKGGRCIGPNVCHCNKGYSGSACEIEEPDYYYDYIQQYEGETNANDWDLVSLRRRENGYQRLNV</sequence>
<feature type="disulfide bond" evidence="6">
    <location>
        <begin position="927"/>
        <end position="954"/>
    </location>
</feature>
<evidence type="ECO:0008006" key="13">
    <source>
        <dbReference type="Google" id="ProtNLM"/>
    </source>
</evidence>
<feature type="domain" description="Sushi" evidence="9">
    <location>
        <begin position="154"/>
        <end position="211"/>
    </location>
</feature>
<reference evidence="11 12" key="1">
    <citation type="submission" date="2024-05" db="EMBL/GenBank/DDBJ databases">
        <authorList>
            <person name="Wallberg A."/>
        </authorList>
    </citation>
    <scope>NUCLEOTIDE SEQUENCE [LARGE SCALE GENOMIC DNA]</scope>
</reference>
<feature type="domain" description="Sushi" evidence="9">
    <location>
        <begin position="93"/>
        <end position="153"/>
    </location>
</feature>
<evidence type="ECO:0000256" key="4">
    <source>
        <dbReference type="ARBA" id="ARBA00023180"/>
    </source>
</evidence>
<feature type="domain" description="Sushi" evidence="9">
    <location>
        <begin position="1568"/>
        <end position="1625"/>
    </location>
</feature>
<feature type="domain" description="Sushi" evidence="9">
    <location>
        <begin position="1331"/>
        <end position="1394"/>
    </location>
</feature>
<comment type="caution">
    <text evidence="5">Lacks conserved residue(s) required for the propagation of feature annotation.</text>
</comment>
<feature type="domain" description="Sushi" evidence="9">
    <location>
        <begin position="1452"/>
        <end position="1509"/>
    </location>
</feature>
<feature type="disulfide bond" evidence="6">
    <location>
        <begin position="711"/>
        <end position="738"/>
    </location>
</feature>
<keyword evidence="3 5" id="KW-1015">Disulfide bond</keyword>
<dbReference type="Pfam" id="PF01607">
    <property type="entry name" value="CBM_14"/>
    <property type="match status" value="1"/>
</dbReference>
<feature type="disulfide bond" evidence="5">
    <location>
        <begin position="1825"/>
        <end position="1834"/>
    </location>
</feature>
<dbReference type="PANTHER" id="PTHR19325">
    <property type="entry name" value="COMPLEMENT COMPONENT-RELATED SUSHI DOMAIN-CONTAINING"/>
    <property type="match status" value="1"/>
</dbReference>
<dbReference type="PROSITE" id="PS00022">
    <property type="entry name" value="EGF_1"/>
    <property type="match status" value="2"/>
</dbReference>
<dbReference type="InterPro" id="IPR000742">
    <property type="entry name" value="EGF"/>
</dbReference>
<dbReference type="PROSITE" id="PS01186">
    <property type="entry name" value="EGF_2"/>
    <property type="match status" value="2"/>
</dbReference>
<dbReference type="PANTHER" id="PTHR19325:SF575">
    <property type="entry name" value="LOCOMOTION-RELATED PROTEIN HIKARU GENKI"/>
    <property type="match status" value="1"/>
</dbReference>
<dbReference type="InterPro" id="IPR036508">
    <property type="entry name" value="Chitin-bd_dom_sf"/>
</dbReference>
<feature type="disulfide bond" evidence="5">
    <location>
        <begin position="1807"/>
        <end position="1817"/>
    </location>
</feature>
<name>A0AAV2RRH4_MEGNR</name>
<dbReference type="SMART" id="SM00181">
    <property type="entry name" value="EGF"/>
    <property type="match status" value="3"/>
</dbReference>
<evidence type="ECO:0000256" key="5">
    <source>
        <dbReference type="PROSITE-ProRule" id="PRU00076"/>
    </source>
</evidence>
<dbReference type="GO" id="GO:0008061">
    <property type="term" value="F:chitin binding"/>
    <property type="evidence" value="ECO:0007669"/>
    <property type="project" value="InterPro"/>
</dbReference>
<evidence type="ECO:0000256" key="2">
    <source>
        <dbReference type="ARBA" id="ARBA00022737"/>
    </source>
</evidence>
<dbReference type="InterPro" id="IPR002557">
    <property type="entry name" value="Chitin-bd_dom"/>
</dbReference>
<feature type="disulfide bond" evidence="6">
    <location>
        <begin position="1538"/>
        <end position="1565"/>
    </location>
</feature>
<keyword evidence="1 6" id="KW-0768">Sushi</keyword>
<feature type="domain" description="EGF-like" evidence="8">
    <location>
        <begin position="1804"/>
        <end position="1835"/>
    </location>
</feature>
<feature type="disulfide bond" evidence="6">
    <location>
        <begin position="1043"/>
        <end position="1070"/>
    </location>
</feature>
<feature type="disulfide bond" evidence="6">
    <location>
        <begin position="1654"/>
        <end position="1681"/>
    </location>
</feature>
<feature type="domain" description="Chitin-binding type-2" evidence="10">
    <location>
        <begin position="1143"/>
        <end position="1203"/>
    </location>
</feature>
<feature type="domain" description="EGF-like" evidence="8">
    <location>
        <begin position="1771"/>
        <end position="1803"/>
    </location>
</feature>
<feature type="disulfide bond" evidence="6">
    <location>
        <begin position="474"/>
        <end position="501"/>
    </location>
</feature>
<feature type="domain" description="Sushi" evidence="9">
    <location>
        <begin position="1015"/>
        <end position="1072"/>
    </location>
</feature>
<accession>A0AAV2RRH4</accession>
<feature type="disulfide bond" evidence="5">
    <location>
        <begin position="1775"/>
        <end position="1785"/>
    </location>
</feature>
<dbReference type="CDD" id="cd00033">
    <property type="entry name" value="CCP"/>
    <property type="match status" value="25"/>
</dbReference>
<feature type="domain" description="Sushi" evidence="9">
    <location>
        <begin position="328"/>
        <end position="387"/>
    </location>
</feature>
<feature type="region of interest" description="Disordered" evidence="7">
    <location>
        <begin position="1"/>
        <end position="37"/>
    </location>
</feature>
<feature type="domain" description="Sushi" evidence="9">
    <location>
        <begin position="504"/>
        <end position="564"/>
    </location>
</feature>
<evidence type="ECO:0000313" key="12">
    <source>
        <dbReference type="Proteomes" id="UP001497623"/>
    </source>
</evidence>
<evidence type="ECO:0000259" key="10">
    <source>
        <dbReference type="PROSITE" id="PS50940"/>
    </source>
</evidence>
<evidence type="ECO:0000259" key="8">
    <source>
        <dbReference type="PROSITE" id="PS50026"/>
    </source>
</evidence>
<feature type="disulfide bond" evidence="6">
    <location>
        <begin position="1301"/>
        <end position="1328"/>
    </location>
</feature>